<dbReference type="Gene3D" id="2.40.70.10">
    <property type="entry name" value="Acid Proteases"/>
    <property type="match status" value="1"/>
</dbReference>
<evidence type="ECO:0000256" key="1">
    <source>
        <dbReference type="SAM" id="MobiDB-lite"/>
    </source>
</evidence>
<dbReference type="InterPro" id="IPR021109">
    <property type="entry name" value="Peptidase_aspartic_dom_sf"/>
</dbReference>
<keyword evidence="3" id="KW-1185">Reference proteome</keyword>
<dbReference type="Proteomes" id="UP000775547">
    <property type="component" value="Unassembled WGS sequence"/>
</dbReference>
<reference evidence="2" key="2">
    <citation type="submission" date="2021-10" db="EMBL/GenBank/DDBJ databases">
        <title>Phylogenomics reveals ancestral predisposition of the termite-cultivated fungus Termitomyces towards a domesticated lifestyle.</title>
        <authorList>
            <person name="Auxier B."/>
            <person name="Grum-Grzhimaylo A."/>
            <person name="Cardenas M.E."/>
            <person name="Lodge J.D."/>
            <person name="Laessoe T."/>
            <person name="Pedersen O."/>
            <person name="Smith M.E."/>
            <person name="Kuyper T.W."/>
            <person name="Franco-Molano E.A."/>
            <person name="Baroni T.J."/>
            <person name="Aanen D.K."/>
        </authorList>
    </citation>
    <scope>NUCLEOTIDE SEQUENCE</scope>
    <source>
        <strain evidence="2">AP01</strain>
        <tissue evidence="2">Mycelium</tissue>
    </source>
</reference>
<sequence>QSAANSPDHQSPPPPPYSLLQSVSDRLRHFYVPTLSPQTTPEPSNQYSWRTPPTFRTAFPLPRSMPGQPLTPLHTSYQPLLPTHTTIMATKTMPGRNSHNALIFNGKAIWELGRYFSDLELLFADCSITDEAEKKAYGCCYLNIDDHTLWKSIDGYTTDSYNDWKAKIFKLHLGSKENIRFNQTNLDLLLTTTRATGICSLSELGEFHHTYLNITNFLVSRGIIADLEQHKAFRSVFGLAAWTQIQSWLNIVKPNHAVGTPYTITEILLATTFYFKQASAISTDAIATTACLQVKSKEAIISSIQCLEQAINMFTSQIQHLKTGTGGGPPNQQLLLGPPPQNYLPPTRAPGPCNFCARDNHYIGTCPEAKHYIQDGKICQNAKRRVNPGNIAAGQLNANANPQAGLMLEVYQLEGTGPTTETLDIDDRISILKCKLLNLRRHKEAFDSIKIRSKLPKGTFRSDLPKQDMPPHMSDASGPTTPSIAASPDLMTSTSGPAAAKKDKGHADPAPITRTLLEPAAPQASNVPAMPPHPRSPPIHLFSNIPNNRYVLPSTCNLAATDWRIDPAYCTEAPITDATKSTELFDRYLESTLTVSVGKLCSVAPAIRGKLHKAVTPKRVTTAALGSIIEVPDDHYTSHIEELNALLMAEDAHSNSTPLPGALITTNIVNTYYQNLQPGKSPECVVVAKESHSLQSILMCIDAQEQVKCIMDSGCQIIAMSEEVCHDLHICYNPTVILHMQSANRMVNPSLGLAQNVPCTISDITLYLQIHIIRNPAYNILLGWPFDVLTCSSVKMHLANETIITITNPNTRVVTSIPSFARGQHWHQPKPPTKSAAQSFRILSRK</sequence>
<dbReference type="CDD" id="cd00303">
    <property type="entry name" value="retropepsin_like"/>
    <property type="match status" value="1"/>
</dbReference>
<evidence type="ECO:0000313" key="3">
    <source>
        <dbReference type="Proteomes" id="UP000775547"/>
    </source>
</evidence>
<dbReference type="EMBL" id="JABCKV010000830">
    <property type="protein sequence ID" value="KAG5640347.1"/>
    <property type="molecule type" value="Genomic_DNA"/>
</dbReference>
<evidence type="ECO:0000313" key="2">
    <source>
        <dbReference type="EMBL" id="KAG5640347.1"/>
    </source>
</evidence>
<organism evidence="2 3">
    <name type="scientific">Asterophora parasitica</name>
    <dbReference type="NCBI Taxonomy" id="117018"/>
    <lineage>
        <taxon>Eukaryota</taxon>
        <taxon>Fungi</taxon>
        <taxon>Dikarya</taxon>
        <taxon>Basidiomycota</taxon>
        <taxon>Agaricomycotina</taxon>
        <taxon>Agaricomycetes</taxon>
        <taxon>Agaricomycetidae</taxon>
        <taxon>Agaricales</taxon>
        <taxon>Tricholomatineae</taxon>
        <taxon>Lyophyllaceae</taxon>
        <taxon>Asterophora</taxon>
    </lineage>
</organism>
<accession>A0A9P7G4I1</accession>
<name>A0A9P7G4I1_9AGAR</name>
<dbReference type="OrthoDB" id="3202009at2759"/>
<feature type="non-terminal residue" evidence="2">
    <location>
        <position position="846"/>
    </location>
</feature>
<protein>
    <submittedName>
        <fullName evidence="2">Uncharacterized protein</fullName>
    </submittedName>
</protein>
<gene>
    <name evidence="2" type="ORF">DXG03_009138</name>
</gene>
<proteinExistence type="predicted"/>
<feature type="region of interest" description="Disordered" evidence="1">
    <location>
        <begin position="457"/>
        <end position="509"/>
    </location>
</feature>
<dbReference type="AlphaFoldDB" id="A0A9P7G4I1"/>
<comment type="caution">
    <text evidence="2">The sequence shown here is derived from an EMBL/GenBank/DDBJ whole genome shotgun (WGS) entry which is preliminary data.</text>
</comment>
<feature type="compositionally biased region" description="Polar residues" evidence="1">
    <location>
        <begin position="477"/>
        <end position="496"/>
    </location>
</feature>
<reference evidence="2" key="1">
    <citation type="submission" date="2020-07" db="EMBL/GenBank/DDBJ databases">
        <authorList>
            <person name="Nieuwenhuis M."/>
            <person name="Van De Peppel L.J.J."/>
        </authorList>
    </citation>
    <scope>NUCLEOTIDE SEQUENCE</scope>
    <source>
        <strain evidence="2">AP01</strain>
        <tissue evidence="2">Mycelium</tissue>
    </source>
</reference>